<keyword evidence="8 16" id="KW-0067">ATP-binding</keyword>
<reference evidence="19" key="1">
    <citation type="submission" date="2022-07" db="EMBL/GenBank/DDBJ databases">
        <title>Phylogenomic reconstructions and comparative analyses of Kickxellomycotina fungi.</title>
        <authorList>
            <person name="Reynolds N.K."/>
            <person name="Stajich J.E."/>
            <person name="Barry K."/>
            <person name="Grigoriev I.V."/>
            <person name="Crous P."/>
            <person name="Smith M.E."/>
        </authorList>
    </citation>
    <scope>NUCLEOTIDE SEQUENCE</scope>
    <source>
        <strain evidence="19">CBS 109367</strain>
    </source>
</reference>
<keyword evidence="13" id="KW-0406">Ion transport</keyword>
<dbReference type="EC" id="3.4.-.-" evidence="15"/>
<feature type="transmembrane region" description="Helical" evidence="16">
    <location>
        <begin position="955"/>
        <end position="981"/>
    </location>
</feature>
<dbReference type="CDD" id="cd03880">
    <property type="entry name" value="M28_QC_like"/>
    <property type="match status" value="1"/>
</dbReference>
<dbReference type="Proteomes" id="UP001151516">
    <property type="component" value="Unassembled WGS sequence"/>
</dbReference>
<comment type="similarity">
    <text evidence="2 16">Belongs to the cation transport ATPase (P-type) (TC 3.A.3) family. Type IB subfamily.</text>
</comment>
<dbReference type="SUPFAM" id="SSF55008">
    <property type="entry name" value="HMA, heavy metal-associated domain"/>
    <property type="match status" value="2"/>
</dbReference>
<evidence type="ECO:0000256" key="16">
    <source>
        <dbReference type="RuleBase" id="RU362081"/>
    </source>
</evidence>
<comment type="subcellular location">
    <subcellularLocation>
        <location evidence="1">Endomembrane system</location>
        <topology evidence="1">Multi-pass membrane protein</topology>
    </subcellularLocation>
    <subcellularLocation>
        <location evidence="16">Membrane</location>
    </subcellularLocation>
</comment>
<feature type="transmembrane region" description="Helical" evidence="16">
    <location>
        <begin position="709"/>
        <end position="734"/>
    </location>
</feature>
<dbReference type="PROSITE" id="PS00154">
    <property type="entry name" value="ATPASE_E1_E2"/>
    <property type="match status" value="1"/>
</dbReference>
<evidence type="ECO:0000259" key="18">
    <source>
        <dbReference type="PROSITE" id="PS50846"/>
    </source>
</evidence>
<feature type="region of interest" description="Disordered" evidence="17">
    <location>
        <begin position="416"/>
        <end position="435"/>
    </location>
</feature>
<keyword evidence="4 16" id="KW-0812">Transmembrane</keyword>
<feature type="transmembrane region" description="Helical" evidence="16">
    <location>
        <begin position="635"/>
        <end position="656"/>
    </location>
</feature>
<evidence type="ECO:0000256" key="13">
    <source>
        <dbReference type="ARBA" id="ARBA00023065"/>
    </source>
</evidence>
<evidence type="ECO:0000256" key="1">
    <source>
        <dbReference type="ARBA" id="ARBA00004127"/>
    </source>
</evidence>
<sequence length="1435" mass="153577">MRPFFACHISAVAVALGTVLLLATTTRASLQDELSVRAFTNPRFSNSLNNQQLERLANNRKKQHEWLDIANGELLAPILVPRQIGSPGYHATQNLIVDVMSGLDYVISWDNFTATTPVGQVKMANIIAIKNPSAAKRLVLAAHYESKVLEGGEFIGATDSAVPVALMLDVAKGLADKIEQDRDDISLQFIFFDGEEAYEEWNDKDSIYGAKHLAGLWEHHPDPATVAALSGITNHKPELERVELIVLLDLIGAQNTSFIALELPTGDLFTQLSKLERRLHGAGHMSRTYLNTEVPAGAGRVEDDHVPFVERNVPVLHLISVPFPKVWHTMQDDASAIDQRVVGDMSLLLRSFVASYLNTVASGSVVTLPASSDISFFMSLIGALLSGVALVELSHTFSFCAAYTMPPSPVLKPKNRFSSDSTALQTPSQISDADGNTAEVTETILSVSGMTCASCVNGIERHVGSIDGVSSVKVDLMTAQATICHASQLVPADSVRTAIEDMGFEASVLSSTIRNDKNSSAANNAALIMGEQPVESWFNVEGMTCGSCVATLTDLLTVLPGVIAADVQLLTAQAMVKHRPRDIGVREIADVMSNAGYKATPLDMDSDANGGAAADPSAMALKNLEKHRKKAAIRFYWSLLFSIPMLIISMIIDMALPKSNPTAQAFHRKVFKHYSVSVICIFFIATPAQIILGAYFYKHAFKSLYRAKTANMDVLIALGTTAAYIGSIISVAIQDGDGEQFFETAVFLMTFVLLGRWLEAIAKGRTVSAVEALVKMQPEEALLVRVQPGQSAPILESINTRQIQLGDLLQVNNGMRVPCDGVITRGQTDIDESLLTGESVPVVKSEGSAVTGGTLNISQSIQMRATAINESSTLSRIVKLVREAQSSKPHIQEVADRVASRFVPLVILASVIVLIAWIGAGAAGNIRREWLDSKQAMGGFGSTSSMDGEHGREPMAYGIFSLLNAVSVLVIACPCALGLAAPTAIMVGTGLAARFGILVKGGGATMEAASKIDIVAFDKTGTLTMGKPAVVDSYVDESLDARSAGFSAWLSASIAELESLSSHPLAAAICTHIRENRQAEGAAAVPPQLLEHTELPGRGMRATVQIPAEFVSALGWPEAANSARLLVGKDSWVKDEGCIISTPLETRSRWSDNGHTPVAVALVPIAPALPGSVVAAFALADQVRPEARDVVSKLKQRKIEVWMISGDHPAAANAIARELGIDHVMAGVLPEQKSEVVRLLQQRGKNSTEELPPLVLASPANNTTVGSPDLGKQPTDLAGISAEPLRSRLTRWIPRLGLSKTKRRPYAKVAMVGDGVNDAPALAQADVGIAVGSGTAAAMETAPALLMRPTLYSLLTFFDLSRTVFRRVKLNFVWASMYNVVCIPIAAGILYPAVDRGLPPVIAGLLMIASSLSVMVSSLSLKLYREPKYEKVSKK</sequence>
<organism evidence="19 20">
    <name type="scientific">Coemansia spiralis</name>
    <dbReference type="NCBI Taxonomy" id="417178"/>
    <lineage>
        <taxon>Eukaryota</taxon>
        <taxon>Fungi</taxon>
        <taxon>Fungi incertae sedis</taxon>
        <taxon>Zoopagomycota</taxon>
        <taxon>Kickxellomycotina</taxon>
        <taxon>Kickxellomycetes</taxon>
        <taxon>Kickxellales</taxon>
        <taxon>Kickxellaceae</taxon>
        <taxon>Coemansia</taxon>
    </lineage>
</organism>
<gene>
    <name evidence="19" type="ORF">IWW39_000389</name>
</gene>
<dbReference type="GO" id="GO:0016887">
    <property type="term" value="F:ATP hydrolysis activity"/>
    <property type="evidence" value="ECO:0007669"/>
    <property type="project" value="InterPro"/>
</dbReference>
<protein>
    <recommendedName>
        <fullName evidence="15">Peptide hydrolase</fullName>
        <ecNumber evidence="15">3.4.-.-</ecNumber>
    </recommendedName>
</protein>
<dbReference type="SUPFAM" id="SSF81653">
    <property type="entry name" value="Calcium ATPase, transduction domain A"/>
    <property type="match status" value="1"/>
</dbReference>
<feature type="transmembrane region" description="Helical" evidence="16">
    <location>
        <begin position="902"/>
        <end position="923"/>
    </location>
</feature>
<feature type="domain" description="HMA" evidence="18">
    <location>
        <begin position="534"/>
        <end position="600"/>
    </location>
</feature>
<comment type="caution">
    <text evidence="19">The sequence shown here is derived from an EMBL/GenBank/DDBJ whole genome shotgun (WGS) entry which is preliminary data.</text>
</comment>
<dbReference type="InterPro" id="IPR036163">
    <property type="entry name" value="HMA_dom_sf"/>
</dbReference>
<keyword evidence="15" id="KW-0862">Zinc</keyword>
<evidence type="ECO:0000256" key="7">
    <source>
        <dbReference type="ARBA" id="ARBA00022741"/>
    </source>
</evidence>
<dbReference type="PROSITE" id="PS50846">
    <property type="entry name" value="HMA_2"/>
    <property type="match status" value="2"/>
</dbReference>
<evidence type="ECO:0000256" key="2">
    <source>
        <dbReference type="ARBA" id="ARBA00006024"/>
    </source>
</evidence>
<dbReference type="InterPro" id="IPR023214">
    <property type="entry name" value="HAD_sf"/>
</dbReference>
<dbReference type="GO" id="GO:0016603">
    <property type="term" value="F:glutaminyl-peptide cyclotransferase activity"/>
    <property type="evidence" value="ECO:0007669"/>
    <property type="project" value="InterPro"/>
</dbReference>
<name>A0A9W8GK32_9FUNG</name>
<evidence type="ECO:0000256" key="4">
    <source>
        <dbReference type="ARBA" id="ARBA00022692"/>
    </source>
</evidence>
<evidence type="ECO:0000256" key="15">
    <source>
        <dbReference type="RuleBase" id="RU361240"/>
    </source>
</evidence>
<dbReference type="GO" id="GO:0005524">
    <property type="term" value="F:ATP binding"/>
    <property type="evidence" value="ECO:0007669"/>
    <property type="project" value="UniProtKB-UniRule"/>
</dbReference>
<dbReference type="SUPFAM" id="SSF53187">
    <property type="entry name" value="Zn-dependent exopeptidases"/>
    <property type="match status" value="1"/>
</dbReference>
<dbReference type="SUPFAM" id="SSF81660">
    <property type="entry name" value="Metal cation-transporting ATPase, ATP-binding domain N"/>
    <property type="match status" value="1"/>
</dbReference>
<dbReference type="PRINTS" id="PR00942">
    <property type="entry name" value="CUATPASEI"/>
</dbReference>
<evidence type="ECO:0000256" key="8">
    <source>
        <dbReference type="ARBA" id="ARBA00022840"/>
    </source>
</evidence>
<evidence type="ECO:0000313" key="20">
    <source>
        <dbReference type="Proteomes" id="UP001151516"/>
    </source>
</evidence>
<dbReference type="InterPro" id="IPR006122">
    <property type="entry name" value="HMA_Cu_ion-bd"/>
</dbReference>
<dbReference type="InterPro" id="IPR008250">
    <property type="entry name" value="ATPase_P-typ_transduc_dom_A_sf"/>
</dbReference>
<dbReference type="Pfam" id="PF00702">
    <property type="entry name" value="Hydrolase"/>
    <property type="match status" value="1"/>
</dbReference>
<dbReference type="PANTHER" id="PTHR43520">
    <property type="entry name" value="ATP7, ISOFORM B"/>
    <property type="match status" value="1"/>
</dbReference>
<keyword evidence="6" id="KW-0677">Repeat</keyword>
<dbReference type="PROSITE" id="PS01047">
    <property type="entry name" value="HMA_1"/>
    <property type="match status" value="2"/>
</dbReference>
<dbReference type="Gene3D" id="3.30.70.100">
    <property type="match status" value="2"/>
</dbReference>
<feature type="transmembrane region" description="Helical" evidence="16">
    <location>
        <begin position="740"/>
        <end position="758"/>
    </location>
</feature>
<dbReference type="FunFam" id="2.70.150.10:FF:000002">
    <property type="entry name" value="Copper-transporting ATPase 1, putative"/>
    <property type="match status" value="1"/>
</dbReference>
<feature type="transmembrane region" description="Helical" evidence="16">
    <location>
        <begin position="1400"/>
        <end position="1424"/>
    </location>
</feature>
<keyword evidence="10" id="KW-1278">Translocase</keyword>
<keyword evidence="20" id="KW-1185">Reference proteome</keyword>
<keyword evidence="9" id="KW-0460">Magnesium</keyword>
<dbReference type="Pfam" id="PF00403">
    <property type="entry name" value="HMA"/>
    <property type="match status" value="2"/>
</dbReference>
<dbReference type="InterPro" id="IPR059000">
    <property type="entry name" value="ATPase_P-type_domA"/>
</dbReference>
<dbReference type="GO" id="GO:0006508">
    <property type="term" value="P:proteolysis"/>
    <property type="evidence" value="ECO:0007669"/>
    <property type="project" value="UniProtKB-KW"/>
</dbReference>
<feature type="transmembrane region" description="Helical" evidence="16">
    <location>
        <begin position="374"/>
        <end position="393"/>
    </location>
</feature>
<dbReference type="CDD" id="cd02094">
    <property type="entry name" value="P-type_ATPase_Cu-like"/>
    <property type="match status" value="1"/>
</dbReference>
<evidence type="ECO:0000256" key="3">
    <source>
        <dbReference type="ARBA" id="ARBA00022448"/>
    </source>
</evidence>
<dbReference type="CDD" id="cd00371">
    <property type="entry name" value="HMA"/>
    <property type="match status" value="2"/>
</dbReference>
<dbReference type="InterPro" id="IPR001757">
    <property type="entry name" value="P_typ_ATPase"/>
</dbReference>
<keyword evidence="3" id="KW-0813">Transport</keyword>
<dbReference type="NCBIfam" id="TIGR01494">
    <property type="entry name" value="ATPase_P-type"/>
    <property type="match status" value="1"/>
</dbReference>
<feature type="compositionally biased region" description="Polar residues" evidence="17">
    <location>
        <begin position="416"/>
        <end position="431"/>
    </location>
</feature>
<feature type="transmembrane region" description="Helical" evidence="16">
    <location>
        <begin position="676"/>
        <end position="697"/>
    </location>
</feature>
<dbReference type="PRINTS" id="PR00119">
    <property type="entry name" value="CATATPASE"/>
</dbReference>
<dbReference type="InterPro" id="IPR023298">
    <property type="entry name" value="ATPase_P-typ_TM_dom_sf"/>
</dbReference>
<dbReference type="InterPro" id="IPR006121">
    <property type="entry name" value="HMA_dom"/>
</dbReference>
<dbReference type="GO" id="GO:0005507">
    <property type="term" value="F:copper ion binding"/>
    <property type="evidence" value="ECO:0007669"/>
    <property type="project" value="InterPro"/>
</dbReference>
<keyword evidence="15" id="KW-0378">Hydrolase</keyword>
<dbReference type="InterPro" id="IPR007484">
    <property type="entry name" value="Peptidase_M28"/>
</dbReference>
<keyword evidence="5 15" id="KW-0479">Metal-binding</keyword>
<dbReference type="Gene3D" id="3.40.50.1000">
    <property type="entry name" value="HAD superfamily/HAD-like"/>
    <property type="match status" value="2"/>
</dbReference>
<dbReference type="Pfam" id="PF00122">
    <property type="entry name" value="E1-E2_ATPase"/>
    <property type="match status" value="1"/>
</dbReference>
<dbReference type="NCBIfam" id="TIGR00003">
    <property type="entry name" value="copper ion binding protein"/>
    <property type="match status" value="1"/>
</dbReference>
<evidence type="ECO:0000256" key="11">
    <source>
        <dbReference type="ARBA" id="ARBA00022989"/>
    </source>
</evidence>
<dbReference type="OrthoDB" id="432719at2759"/>
<evidence type="ECO:0000256" key="17">
    <source>
        <dbReference type="SAM" id="MobiDB-lite"/>
    </source>
</evidence>
<dbReference type="EMBL" id="JANBTX010000006">
    <property type="protein sequence ID" value="KAJ2690880.1"/>
    <property type="molecule type" value="Genomic_DNA"/>
</dbReference>
<dbReference type="SUPFAM" id="SSF81665">
    <property type="entry name" value="Calcium ATPase, transmembrane domain M"/>
    <property type="match status" value="1"/>
</dbReference>
<dbReference type="PANTHER" id="PTHR43520:SF32">
    <property type="entry name" value="COPPER RESISTANCE P-TYPE ATPASE (EUROFUNG)"/>
    <property type="match status" value="1"/>
</dbReference>
<dbReference type="InterPro" id="IPR017969">
    <property type="entry name" value="Heavy-metal-associated_CS"/>
</dbReference>
<dbReference type="Gene3D" id="3.40.1110.10">
    <property type="entry name" value="Calcium-transporting ATPase, cytoplasmic domain N"/>
    <property type="match status" value="1"/>
</dbReference>
<dbReference type="Gene3D" id="3.40.630.10">
    <property type="entry name" value="Zn peptidases"/>
    <property type="match status" value="1"/>
</dbReference>
<dbReference type="InterPro" id="IPR023299">
    <property type="entry name" value="ATPase_P-typ_cyto_dom_N"/>
</dbReference>
<keyword evidence="14 16" id="KW-0472">Membrane</keyword>
<evidence type="ECO:0000256" key="5">
    <source>
        <dbReference type="ARBA" id="ARBA00022723"/>
    </source>
</evidence>
<dbReference type="InterPro" id="IPR036412">
    <property type="entry name" value="HAD-like_sf"/>
</dbReference>
<evidence type="ECO:0000256" key="14">
    <source>
        <dbReference type="ARBA" id="ARBA00023136"/>
    </source>
</evidence>
<comment type="similarity">
    <text evidence="15">Belongs to the peptidase M28 family.</text>
</comment>
<keyword evidence="7 16" id="KW-0547">Nucleotide-binding</keyword>
<keyword evidence="11 16" id="KW-1133">Transmembrane helix</keyword>
<dbReference type="NCBIfam" id="TIGR01525">
    <property type="entry name" value="ATPase-IB_hvy"/>
    <property type="match status" value="1"/>
</dbReference>
<dbReference type="FunFam" id="3.30.70.100:FF:000001">
    <property type="entry name" value="ATPase copper transporting beta"/>
    <property type="match status" value="2"/>
</dbReference>
<feature type="domain" description="HMA" evidence="18">
    <location>
        <begin position="441"/>
        <end position="507"/>
    </location>
</feature>
<proteinExistence type="inferred from homology"/>
<evidence type="ECO:0000256" key="9">
    <source>
        <dbReference type="ARBA" id="ARBA00022842"/>
    </source>
</evidence>
<dbReference type="InterPro" id="IPR018303">
    <property type="entry name" value="ATPase_P-typ_P_site"/>
</dbReference>
<accession>A0A9W8GK32</accession>
<dbReference type="SUPFAM" id="SSF56784">
    <property type="entry name" value="HAD-like"/>
    <property type="match status" value="1"/>
</dbReference>
<feature type="transmembrane region" description="Helical" evidence="16">
    <location>
        <begin position="1372"/>
        <end position="1394"/>
    </location>
</feature>
<dbReference type="InterPro" id="IPR027256">
    <property type="entry name" value="P-typ_ATPase_IB"/>
</dbReference>
<evidence type="ECO:0000313" key="19">
    <source>
        <dbReference type="EMBL" id="KAJ2690880.1"/>
    </source>
</evidence>
<dbReference type="GO" id="GO:0008233">
    <property type="term" value="F:peptidase activity"/>
    <property type="evidence" value="ECO:0007669"/>
    <property type="project" value="UniProtKB-KW"/>
</dbReference>
<evidence type="ECO:0000256" key="10">
    <source>
        <dbReference type="ARBA" id="ARBA00022967"/>
    </source>
</evidence>
<dbReference type="GO" id="GO:0016020">
    <property type="term" value="C:membrane"/>
    <property type="evidence" value="ECO:0007669"/>
    <property type="project" value="UniProtKB-SubCell"/>
</dbReference>
<dbReference type="GO" id="GO:0055070">
    <property type="term" value="P:copper ion homeostasis"/>
    <property type="evidence" value="ECO:0007669"/>
    <property type="project" value="TreeGrafter"/>
</dbReference>
<keyword evidence="15" id="KW-0645">Protease</keyword>
<keyword evidence="12" id="KW-0186">Copper</keyword>
<dbReference type="GO" id="GO:0043682">
    <property type="term" value="F:P-type divalent copper transporter activity"/>
    <property type="evidence" value="ECO:0007669"/>
    <property type="project" value="TreeGrafter"/>
</dbReference>
<evidence type="ECO:0000256" key="12">
    <source>
        <dbReference type="ARBA" id="ARBA00023008"/>
    </source>
</evidence>
<dbReference type="Gene3D" id="2.70.150.10">
    <property type="entry name" value="Calcium-transporting ATPase, cytoplasmic transduction domain A"/>
    <property type="match status" value="1"/>
</dbReference>
<evidence type="ECO:0000256" key="6">
    <source>
        <dbReference type="ARBA" id="ARBA00022737"/>
    </source>
</evidence>
<dbReference type="Pfam" id="PF04389">
    <property type="entry name" value="Peptidase_M28"/>
    <property type="match status" value="1"/>
</dbReference>
<dbReference type="InterPro" id="IPR037457">
    <property type="entry name" value="M28_QC"/>
</dbReference>